<dbReference type="GO" id="GO:0031416">
    <property type="term" value="C:NatB complex"/>
    <property type="evidence" value="ECO:0007669"/>
    <property type="project" value="TreeGrafter"/>
</dbReference>
<evidence type="ECO:0000256" key="1">
    <source>
        <dbReference type="ARBA" id="ARBA00006298"/>
    </source>
</evidence>
<dbReference type="InterPro" id="IPR019183">
    <property type="entry name" value="NAA25_NatB_aux_su"/>
</dbReference>
<dbReference type="SUPFAM" id="SSF48452">
    <property type="entry name" value="TPR-like"/>
    <property type="match status" value="1"/>
</dbReference>
<dbReference type="Proteomes" id="UP000232323">
    <property type="component" value="Unassembled WGS sequence"/>
</dbReference>
<dbReference type="Gene3D" id="1.25.40.1040">
    <property type="match status" value="1"/>
</dbReference>
<name>A0A250XEQ1_9CHLO</name>
<dbReference type="EMBL" id="BEGY01000067">
    <property type="protein sequence ID" value="GAX81564.1"/>
    <property type="molecule type" value="Genomic_DNA"/>
</dbReference>
<dbReference type="STRING" id="1157962.A0A250XEQ1"/>
<accession>A0A250XEQ1</accession>
<dbReference type="OrthoDB" id="1874341at2759"/>
<keyword evidence="3" id="KW-1185">Reference proteome</keyword>
<comment type="similarity">
    <text evidence="1">Belongs to the MDM20/NAA25 family.</text>
</comment>
<organism evidence="2 3">
    <name type="scientific">Chlamydomonas eustigma</name>
    <dbReference type="NCBI Taxonomy" id="1157962"/>
    <lineage>
        <taxon>Eukaryota</taxon>
        <taxon>Viridiplantae</taxon>
        <taxon>Chlorophyta</taxon>
        <taxon>core chlorophytes</taxon>
        <taxon>Chlorophyceae</taxon>
        <taxon>CS clade</taxon>
        <taxon>Chlamydomonadales</taxon>
        <taxon>Chlamydomonadaceae</taxon>
        <taxon>Chlamydomonas</taxon>
    </lineage>
</organism>
<dbReference type="PANTHER" id="PTHR22767">
    <property type="entry name" value="N-TERMINAL ACETYLTRANSFERASE-RELATED"/>
    <property type="match status" value="1"/>
</dbReference>
<sequence length="1060" mass="116838">MSRTDDSFDRRVRLIYDALDSRNAKHAVKLASTALEKYPENALVKSLKSIALVRTGKTDEANKVCDELILAGVEEEQALHLLKLSLKGLHRPNDITQMYERLLVKDPNNSDVLMGLFTSYVRQGDFTKQQQIATRLNKLLPSSLHLWWIVLSIILQARASLRGDATSGLGPTKLFQLAECMITRQVSKDGRLENYEALLVYIDILLAQGKTQQALELVTGSLGAVATMSAERSHLEAVLRMMMGDLKSASAVLLTQLREYPDDWLSFRLYCDCLMGPASGYIHNDVSSSTSLLWPDSSLIRLSGGLMIETLRHAGTARAVSGAVATLPILNQDDVLQGWGQVKGTVKELVTAVETPTGNNGLRLPTMRGPYLAFVEVAQRAWRLGLVSSSNVVEASWHYIQRQGHLVSCAADLRCYTSCMSPEDAQQLLELMKPLLVLDGAGDKSCSGNAVDVKVLRRLVCCRSIMDDLGLPVISTYKDAVQYAELLMQDYARAQSLYVDLDERERGPGDELPVLAASALISDAAQAEDSQAAVQSLIHAVLVLESCVSTRPFSAAMRLSLTALYTILGCPEAAAQHCKALDLKNIQMDTLASHHLLPALVAFKAPGARETVKMLLQDMTKLYDDHNKDAADTLSKAYQGSTFSKVLEFVEFQERMSLAHTRVTANCEKELLELSGMDNLGFDAAASSCRVACERLLLRDIPVAFGCQGGLRFNEDLTTRPAWYPPSLSPSHLMPAGWWQYRSSVRGQGYGRCWWVQPGCSESSISEPATTWRLRRFRDVRLAWLVPHVLSFVMEPDKQQEDCQGAFIMSTLKDLASCFDLTGMEEMSQSLRDRGQALTSEKLPLCEDLDMLLLSVLSWGVQTTVMLRQFTAAATADDLHQKVLEGAPDAEDVGRFFAAVMECVARDISNAYSSIVDYKHAVLPGAALNLASVLVNEHLLWLCLCIQGVSRSLKKKQVRADDGRPEQVAELLSQMPSLKEMVIKSCNSLREALQVVKASQETSLSKQTELAEVLSGGNTLWGWRANFAPALIVSAMMREQISIAEQVQSMSLQHAKLLPS</sequence>
<evidence type="ECO:0000313" key="2">
    <source>
        <dbReference type="EMBL" id="GAX81564.1"/>
    </source>
</evidence>
<dbReference type="PANTHER" id="PTHR22767:SF3">
    <property type="entry name" value="N-ALPHA-ACETYLTRANSFERASE 25, NATB AUXILIARY SUBUNIT"/>
    <property type="match status" value="1"/>
</dbReference>
<reference evidence="2 3" key="1">
    <citation type="submission" date="2017-08" db="EMBL/GenBank/DDBJ databases">
        <title>Acidophilic green algal genome provides insights into adaptation to an acidic environment.</title>
        <authorList>
            <person name="Hirooka S."/>
            <person name="Hirose Y."/>
            <person name="Kanesaki Y."/>
            <person name="Higuchi S."/>
            <person name="Fujiwara T."/>
            <person name="Onuma R."/>
            <person name="Era A."/>
            <person name="Ohbayashi R."/>
            <person name="Uzuka A."/>
            <person name="Nozaki H."/>
            <person name="Yoshikawa H."/>
            <person name="Miyagishima S.Y."/>
        </authorList>
    </citation>
    <scope>NUCLEOTIDE SEQUENCE [LARGE SCALE GENOMIC DNA]</scope>
    <source>
        <strain evidence="2 3">NIES-2499</strain>
    </source>
</reference>
<dbReference type="AlphaFoldDB" id="A0A250XEQ1"/>
<comment type="caution">
    <text evidence="2">The sequence shown here is derived from an EMBL/GenBank/DDBJ whole genome shotgun (WGS) entry which is preliminary data.</text>
</comment>
<protein>
    <submittedName>
        <fullName evidence="2">Uncharacterized protein</fullName>
    </submittedName>
</protein>
<evidence type="ECO:0000313" key="3">
    <source>
        <dbReference type="Proteomes" id="UP000232323"/>
    </source>
</evidence>
<dbReference type="InterPro" id="IPR011990">
    <property type="entry name" value="TPR-like_helical_dom_sf"/>
</dbReference>
<gene>
    <name evidence="2" type="ORF">CEUSTIGMA_g8992.t1</name>
</gene>
<dbReference type="Pfam" id="PF09797">
    <property type="entry name" value="NatB_MDM20"/>
    <property type="match status" value="1"/>
</dbReference>
<proteinExistence type="inferred from homology"/>